<protein>
    <recommendedName>
        <fullName evidence="4">RanBP2-type domain-containing protein</fullName>
    </recommendedName>
</protein>
<dbReference type="Gene3D" id="2.30.30.380">
    <property type="entry name" value="Zn-finger domain of Sec23/24"/>
    <property type="match status" value="1"/>
</dbReference>
<gene>
    <name evidence="5" type="ORF">ES332_D02G046800v1</name>
</gene>
<dbReference type="GO" id="GO:0008270">
    <property type="term" value="F:zinc ion binding"/>
    <property type="evidence" value="ECO:0007669"/>
    <property type="project" value="UniProtKB-KW"/>
</dbReference>
<dbReference type="Proteomes" id="UP000322667">
    <property type="component" value="Chromosome D02"/>
</dbReference>
<evidence type="ECO:0000313" key="5">
    <source>
        <dbReference type="EMBL" id="TYH82256.1"/>
    </source>
</evidence>
<dbReference type="EMBL" id="CM017624">
    <property type="protein sequence ID" value="TYH82256.1"/>
    <property type="molecule type" value="Genomic_DNA"/>
</dbReference>
<evidence type="ECO:0000313" key="6">
    <source>
        <dbReference type="Proteomes" id="UP000322667"/>
    </source>
</evidence>
<dbReference type="InterPro" id="IPR001876">
    <property type="entry name" value="Znf_RanBP2"/>
</dbReference>
<evidence type="ECO:0000256" key="3">
    <source>
        <dbReference type="ARBA" id="ARBA00022833"/>
    </source>
</evidence>
<feature type="domain" description="RanBP2-type" evidence="4">
    <location>
        <begin position="81"/>
        <end position="100"/>
    </location>
</feature>
<keyword evidence="1" id="KW-0479">Metal-binding</keyword>
<keyword evidence="6" id="KW-1185">Reference proteome</keyword>
<sequence>MPYLSKSLIIRKGSVFGFLANLHNPHREDEEGGIRFWFLVNSTFKSWSCTKCTFLNSPSQTAACKVCLSPPSPSPSSPSKWDCKACTFLNLYNKSNCEICIQLHSPSFP</sequence>
<organism evidence="5 6">
    <name type="scientific">Gossypium tomentosum</name>
    <name type="common">Hawaiian cotton</name>
    <name type="synonym">Gossypium sandvicense</name>
    <dbReference type="NCBI Taxonomy" id="34277"/>
    <lineage>
        <taxon>Eukaryota</taxon>
        <taxon>Viridiplantae</taxon>
        <taxon>Streptophyta</taxon>
        <taxon>Embryophyta</taxon>
        <taxon>Tracheophyta</taxon>
        <taxon>Spermatophyta</taxon>
        <taxon>Magnoliopsida</taxon>
        <taxon>eudicotyledons</taxon>
        <taxon>Gunneridae</taxon>
        <taxon>Pentapetalae</taxon>
        <taxon>rosids</taxon>
        <taxon>malvids</taxon>
        <taxon>Malvales</taxon>
        <taxon>Malvaceae</taxon>
        <taxon>Malvoideae</taxon>
        <taxon>Gossypium</taxon>
    </lineage>
</organism>
<evidence type="ECO:0000256" key="1">
    <source>
        <dbReference type="ARBA" id="ARBA00022723"/>
    </source>
</evidence>
<dbReference type="SMART" id="SM00547">
    <property type="entry name" value="ZnF_RBZ"/>
    <property type="match status" value="2"/>
</dbReference>
<dbReference type="InterPro" id="IPR036443">
    <property type="entry name" value="Znf_RanBP2_sf"/>
</dbReference>
<name>A0A5D2LT77_GOSTO</name>
<proteinExistence type="predicted"/>
<evidence type="ECO:0000259" key="4">
    <source>
        <dbReference type="PROSITE" id="PS01358"/>
    </source>
</evidence>
<reference evidence="5 6" key="1">
    <citation type="submission" date="2019-07" db="EMBL/GenBank/DDBJ databases">
        <title>WGS assembly of Gossypium tomentosum.</title>
        <authorList>
            <person name="Chen Z.J."/>
            <person name="Sreedasyam A."/>
            <person name="Ando A."/>
            <person name="Song Q."/>
            <person name="De L."/>
            <person name="Hulse-Kemp A."/>
            <person name="Ding M."/>
            <person name="Ye W."/>
            <person name="Kirkbride R."/>
            <person name="Jenkins J."/>
            <person name="Plott C."/>
            <person name="Lovell J."/>
            <person name="Lin Y.-M."/>
            <person name="Vaughn R."/>
            <person name="Liu B."/>
            <person name="Li W."/>
            <person name="Simpson S."/>
            <person name="Scheffler B."/>
            <person name="Saski C."/>
            <person name="Grover C."/>
            <person name="Hu G."/>
            <person name="Conover J."/>
            <person name="Carlson J."/>
            <person name="Shu S."/>
            <person name="Boston L."/>
            <person name="Williams M."/>
            <person name="Peterson D."/>
            <person name="Mcgee K."/>
            <person name="Jones D."/>
            <person name="Wendel J."/>
            <person name="Stelly D."/>
            <person name="Grimwood J."/>
            <person name="Schmutz J."/>
        </authorList>
    </citation>
    <scope>NUCLEOTIDE SEQUENCE [LARGE SCALE GENOMIC DNA]</scope>
    <source>
        <strain evidence="5">7179.01</strain>
    </source>
</reference>
<keyword evidence="3" id="KW-0862">Zinc</keyword>
<dbReference type="PROSITE" id="PS01358">
    <property type="entry name" value="ZF_RANBP2_1"/>
    <property type="match status" value="1"/>
</dbReference>
<dbReference type="AlphaFoldDB" id="A0A5D2LT77"/>
<evidence type="ECO:0000256" key="2">
    <source>
        <dbReference type="ARBA" id="ARBA00022771"/>
    </source>
</evidence>
<accession>A0A5D2LT77</accession>
<keyword evidence="2" id="KW-0863">Zinc-finger</keyword>
<dbReference type="SUPFAM" id="SSF90209">
    <property type="entry name" value="Ran binding protein zinc finger-like"/>
    <property type="match status" value="1"/>
</dbReference>